<gene>
    <name evidence="2" type="ORF">D9O36_20140</name>
</gene>
<dbReference type="Proteomes" id="UP000540519">
    <property type="component" value="Unassembled WGS sequence"/>
</dbReference>
<dbReference type="InterPro" id="IPR024311">
    <property type="entry name" value="Lipocalin-like"/>
</dbReference>
<reference evidence="2 3" key="1">
    <citation type="journal article" date="2019" name="Mar. Drugs">
        <title>Comparative Genomics and CAZyme Genome Repertoires of Marine Zobellia amurskyensis KMM 3526(T) and Zobellia laminariae KMM 3676(T).</title>
        <authorList>
            <person name="Chernysheva N."/>
            <person name="Bystritskaya E."/>
            <person name="Stenkova A."/>
            <person name="Golovkin I."/>
            <person name="Nedashkovskaya O."/>
            <person name="Isaeva M."/>
        </authorList>
    </citation>
    <scope>NUCLEOTIDE SEQUENCE [LARGE SCALE GENOMIC DNA]</scope>
    <source>
        <strain evidence="2 3">KMM 3526</strain>
    </source>
</reference>
<organism evidence="2 3">
    <name type="scientific">Zobellia amurskyensis</name>
    <dbReference type="NCBI Taxonomy" id="248905"/>
    <lineage>
        <taxon>Bacteria</taxon>
        <taxon>Pseudomonadati</taxon>
        <taxon>Bacteroidota</taxon>
        <taxon>Flavobacteriia</taxon>
        <taxon>Flavobacteriales</taxon>
        <taxon>Flavobacteriaceae</taxon>
        <taxon>Zobellia</taxon>
    </lineage>
</organism>
<sequence length="139" mass="15476">MKKPILLLFLAAGCVFTSCKKDDSSEDGDLMGTWSLIAYIDDEGEEPANECESMDLLRFKNGNIFDYEFHSTDSASGDCIEGTHDSGSWSYLFNSKVQLDYGTEGNSDVTVAKYKVSGDILTLTFNEGNGEYQEKYKKK</sequence>
<evidence type="ECO:0000259" key="1">
    <source>
        <dbReference type="Pfam" id="PF13648"/>
    </source>
</evidence>
<keyword evidence="3" id="KW-1185">Reference proteome</keyword>
<name>A0A7X3D3C9_9FLAO</name>
<dbReference type="PROSITE" id="PS51257">
    <property type="entry name" value="PROKAR_LIPOPROTEIN"/>
    <property type="match status" value="1"/>
</dbReference>
<protein>
    <recommendedName>
        <fullName evidence="1">Lipocalin-like domain-containing protein</fullName>
    </recommendedName>
</protein>
<dbReference type="Pfam" id="PF13648">
    <property type="entry name" value="Lipocalin_4"/>
    <property type="match status" value="1"/>
</dbReference>
<accession>A0A7X3D3C9</accession>
<evidence type="ECO:0000313" key="3">
    <source>
        <dbReference type="Proteomes" id="UP000540519"/>
    </source>
</evidence>
<dbReference type="EMBL" id="RCNR01000070">
    <property type="protein sequence ID" value="MUH38164.1"/>
    <property type="molecule type" value="Genomic_DNA"/>
</dbReference>
<evidence type="ECO:0000313" key="2">
    <source>
        <dbReference type="EMBL" id="MUH38164.1"/>
    </source>
</evidence>
<feature type="domain" description="Lipocalin-like" evidence="1">
    <location>
        <begin position="30"/>
        <end position="110"/>
    </location>
</feature>
<proteinExistence type="predicted"/>
<comment type="caution">
    <text evidence="2">The sequence shown here is derived from an EMBL/GenBank/DDBJ whole genome shotgun (WGS) entry which is preliminary data.</text>
</comment>
<dbReference type="OrthoDB" id="1450130at2"/>
<dbReference type="RefSeq" id="WP_155601244.1">
    <property type="nucleotide sequence ID" value="NZ_RCNR01000070.1"/>
</dbReference>
<dbReference type="AlphaFoldDB" id="A0A7X3D3C9"/>